<reference evidence="6" key="1">
    <citation type="submission" date="2016-10" db="EMBL/GenBank/DDBJ databases">
        <authorList>
            <person name="Varghese N."/>
            <person name="Submissions S."/>
        </authorList>
    </citation>
    <scope>NUCLEOTIDE SEQUENCE [LARGE SCALE GENOMIC DNA]</scope>
    <source>
        <strain evidence="6">IBRC-M 10655</strain>
    </source>
</reference>
<dbReference type="SUPFAM" id="SSF55729">
    <property type="entry name" value="Acyl-CoA N-acyltransferases (Nat)"/>
    <property type="match status" value="1"/>
</dbReference>
<evidence type="ECO:0000256" key="2">
    <source>
        <dbReference type="ARBA" id="ARBA00023315"/>
    </source>
</evidence>
<name>A0A1H0F8E2_9PSEU</name>
<comment type="similarity">
    <text evidence="3">Belongs to the acetyltransferase family. RimJ subfamily.</text>
</comment>
<keyword evidence="1 5" id="KW-0808">Transferase</keyword>
<sequence length="155" mass="17586">MCDDRDFWNILAQVELGLETAFISVDRDDRGIAGKFTVYNVLRGSSQSAMLGYNAFLPYAGTGRTWEALVLIVDTCFAAAPHGLELHRLEINCEPENARSIALARRLGFRHEGRSPRFQLLNGRWRDCEKFALTAEEWVPLRCCRPVTSQDPDPR</sequence>
<evidence type="ECO:0000313" key="6">
    <source>
        <dbReference type="Proteomes" id="UP000199651"/>
    </source>
</evidence>
<evidence type="ECO:0000256" key="3">
    <source>
        <dbReference type="ARBA" id="ARBA00038502"/>
    </source>
</evidence>
<dbReference type="InterPro" id="IPR051531">
    <property type="entry name" value="N-acetyltransferase"/>
</dbReference>
<dbReference type="Gene3D" id="3.40.630.30">
    <property type="match status" value="1"/>
</dbReference>
<evidence type="ECO:0000313" key="5">
    <source>
        <dbReference type="EMBL" id="SDN90865.1"/>
    </source>
</evidence>
<accession>A0A1H0F8E2</accession>
<dbReference type="STRING" id="504798.SAMN05421871_103599"/>
<dbReference type="GO" id="GO:0005737">
    <property type="term" value="C:cytoplasm"/>
    <property type="evidence" value="ECO:0007669"/>
    <property type="project" value="TreeGrafter"/>
</dbReference>
<dbReference type="GO" id="GO:0008999">
    <property type="term" value="F:protein-N-terminal-alanine acetyltransferase activity"/>
    <property type="evidence" value="ECO:0007669"/>
    <property type="project" value="TreeGrafter"/>
</dbReference>
<organism evidence="5 6">
    <name type="scientific">Actinokineospora alba</name>
    <dbReference type="NCBI Taxonomy" id="504798"/>
    <lineage>
        <taxon>Bacteria</taxon>
        <taxon>Bacillati</taxon>
        <taxon>Actinomycetota</taxon>
        <taxon>Actinomycetes</taxon>
        <taxon>Pseudonocardiales</taxon>
        <taxon>Pseudonocardiaceae</taxon>
        <taxon>Actinokineospora</taxon>
    </lineage>
</organism>
<keyword evidence="2" id="KW-0012">Acyltransferase</keyword>
<dbReference type="AlphaFoldDB" id="A0A1H0F8E2"/>
<keyword evidence="6" id="KW-1185">Reference proteome</keyword>
<evidence type="ECO:0000259" key="4">
    <source>
        <dbReference type="Pfam" id="PF13302"/>
    </source>
</evidence>
<gene>
    <name evidence="5" type="ORF">SAMN05192558_101271</name>
</gene>
<protein>
    <submittedName>
        <fullName evidence="5">Ribosomal-protein-alanine N-acetyltransferase</fullName>
    </submittedName>
</protein>
<proteinExistence type="inferred from homology"/>
<dbReference type="PANTHER" id="PTHR43792:SF8">
    <property type="entry name" value="[RIBOSOMAL PROTEIN US5]-ALANINE N-ACETYLTRANSFERASE"/>
    <property type="match status" value="1"/>
</dbReference>
<dbReference type="Proteomes" id="UP000199651">
    <property type="component" value="Unassembled WGS sequence"/>
</dbReference>
<dbReference type="PANTHER" id="PTHR43792">
    <property type="entry name" value="GNAT FAMILY, PUTATIVE (AFU_ORTHOLOGUE AFUA_3G00765)-RELATED-RELATED"/>
    <property type="match status" value="1"/>
</dbReference>
<feature type="domain" description="N-acetyltransferase" evidence="4">
    <location>
        <begin position="22"/>
        <end position="110"/>
    </location>
</feature>
<dbReference type="EMBL" id="FNJB01000001">
    <property type="protein sequence ID" value="SDN90865.1"/>
    <property type="molecule type" value="Genomic_DNA"/>
</dbReference>
<dbReference type="InterPro" id="IPR016181">
    <property type="entry name" value="Acyl_CoA_acyltransferase"/>
</dbReference>
<dbReference type="Pfam" id="PF13302">
    <property type="entry name" value="Acetyltransf_3"/>
    <property type="match status" value="1"/>
</dbReference>
<dbReference type="InterPro" id="IPR000182">
    <property type="entry name" value="GNAT_dom"/>
</dbReference>
<evidence type="ECO:0000256" key="1">
    <source>
        <dbReference type="ARBA" id="ARBA00022679"/>
    </source>
</evidence>